<sequence length="71" mass="8169">MKLDLIPGLKLCGVGWSGAATHGVMADQRRRSSEASTMEEEEMKMTVERDDSEEKPCIYNPNDERQPWWLK</sequence>
<keyword evidence="3" id="KW-1185">Reference proteome</keyword>
<name>A0A4D6NFT0_VIGUN</name>
<dbReference type="Proteomes" id="UP000501690">
    <property type="component" value="Linkage Group LG10"/>
</dbReference>
<feature type="compositionally biased region" description="Basic and acidic residues" evidence="1">
    <location>
        <begin position="43"/>
        <end position="71"/>
    </location>
</feature>
<evidence type="ECO:0000256" key="1">
    <source>
        <dbReference type="SAM" id="MobiDB-lite"/>
    </source>
</evidence>
<evidence type="ECO:0000313" key="3">
    <source>
        <dbReference type="Proteomes" id="UP000501690"/>
    </source>
</evidence>
<dbReference type="AlphaFoldDB" id="A0A4D6NFT0"/>
<protein>
    <submittedName>
        <fullName evidence="2">Uncharacterized protein</fullName>
    </submittedName>
</protein>
<gene>
    <name evidence="2" type="ORF">DEO72_LG10g2268</name>
</gene>
<organism evidence="2 3">
    <name type="scientific">Vigna unguiculata</name>
    <name type="common">Cowpea</name>
    <dbReference type="NCBI Taxonomy" id="3917"/>
    <lineage>
        <taxon>Eukaryota</taxon>
        <taxon>Viridiplantae</taxon>
        <taxon>Streptophyta</taxon>
        <taxon>Embryophyta</taxon>
        <taxon>Tracheophyta</taxon>
        <taxon>Spermatophyta</taxon>
        <taxon>Magnoliopsida</taxon>
        <taxon>eudicotyledons</taxon>
        <taxon>Gunneridae</taxon>
        <taxon>Pentapetalae</taxon>
        <taxon>rosids</taxon>
        <taxon>fabids</taxon>
        <taxon>Fabales</taxon>
        <taxon>Fabaceae</taxon>
        <taxon>Papilionoideae</taxon>
        <taxon>50 kb inversion clade</taxon>
        <taxon>NPAAA clade</taxon>
        <taxon>indigoferoid/millettioid clade</taxon>
        <taxon>Phaseoleae</taxon>
        <taxon>Vigna</taxon>
    </lineage>
</organism>
<dbReference type="EMBL" id="CP039354">
    <property type="protein sequence ID" value="QCE11035.1"/>
    <property type="molecule type" value="Genomic_DNA"/>
</dbReference>
<reference evidence="2 3" key="1">
    <citation type="submission" date="2019-04" db="EMBL/GenBank/DDBJ databases">
        <title>An improved genome assembly and genetic linkage map for asparagus bean, Vigna unguiculata ssp. sesquipedialis.</title>
        <authorList>
            <person name="Xia Q."/>
            <person name="Zhang R."/>
            <person name="Dong Y."/>
        </authorList>
    </citation>
    <scope>NUCLEOTIDE SEQUENCE [LARGE SCALE GENOMIC DNA]</scope>
    <source>
        <tissue evidence="2">Leaf</tissue>
    </source>
</reference>
<proteinExistence type="predicted"/>
<accession>A0A4D6NFT0</accession>
<evidence type="ECO:0000313" key="2">
    <source>
        <dbReference type="EMBL" id="QCE11035.1"/>
    </source>
</evidence>
<feature type="region of interest" description="Disordered" evidence="1">
    <location>
        <begin position="25"/>
        <end position="71"/>
    </location>
</feature>